<name>A0AA36HK16_9DINO</name>
<proteinExistence type="predicted"/>
<keyword evidence="2" id="KW-1185">Reference proteome</keyword>
<reference evidence="1" key="1">
    <citation type="submission" date="2023-08" db="EMBL/GenBank/DDBJ databases">
        <authorList>
            <person name="Chen Y."/>
            <person name="Shah S."/>
            <person name="Dougan E. K."/>
            <person name="Thang M."/>
            <person name="Chan C."/>
        </authorList>
    </citation>
    <scope>NUCLEOTIDE SEQUENCE</scope>
</reference>
<sequence length="182" mass="19292">MRRRMQEGQALAGPPGPAGGYLALPGAGQPDAAVAVNWAEQLPWLRALKHLQLPLDAFNLGLSSDGCLAGRQLLREVHGWELRRCCLLVLVRRLEVVAGELQAQLADPSGCAWASLGFGGRCCEGSVLCLVGALVVQGMVFVPPSAVAQVFPPSQGSSAEAQELRAAARAVERAARRDEYVQ</sequence>
<dbReference type="AlphaFoldDB" id="A0AA36HK16"/>
<evidence type="ECO:0000313" key="1">
    <source>
        <dbReference type="EMBL" id="CAJ1370236.1"/>
    </source>
</evidence>
<dbReference type="EMBL" id="CAUJNA010000004">
    <property type="protein sequence ID" value="CAJ1370236.1"/>
    <property type="molecule type" value="Genomic_DNA"/>
</dbReference>
<accession>A0AA36HK16</accession>
<evidence type="ECO:0000313" key="2">
    <source>
        <dbReference type="Proteomes" id="UP001178507"/>
    </source>
</evidence>
<dbReference type="Proteomes" id="UP001178507">
    <property type="component" value="Unassembled WGS sequence"/>
</dbReference>
<comment type="caution">
    <text evidence="1">The sequence shown here is derived from an EMBL/GenBank/DDBJ whole genome shotgun (WGS) entry which is preliminary data.</text>
</comment>
<gene>
    <name evidence="1" type="ORF">EVOR1521_LOCUS859</name>
</gene>
<protein>
    <submittedName>
        <fullName evidence="1">Uncharacterized protein</fullName>
    </submittedName>
</protein>
<organism evidence="1 2">
    <name type="scientific">Effrenium voratum</name>
    <dbReference type="NCBI Taxonomy" id="2562239"/>
    <lineage>
        <taxon>Eukaryota</taxon>
        <taxon>Sar</taxon>
        <taxon>Alveolata</taxon>
        <taxon>Dinophyceae</taxon>
        <taxon>Suessiales</taxon>
        <taxon>Symbiodiniaceae</taxon>
        <taxon>Effrenium</taxon>
    </lineage>
</organism>